<keyword evidence="2" id="KW-1185">Reference proteome</keyword>
<dbReference type="RefSeq" id="WP_310302402.1">
    <property type="nucleotide sequence ID" value="NZ_BAAAXB010000001.1"/>
</dbReference>
<sequence length="166" mass="18488">MAWLWRETTRDRASQWHLSVIEGVETQASASTRGAGGPDLAAFGFAVWFLTNSARLGGFRPTYAAYWLLRFAVIARRTPRPGLPALLDADNAARYTLDSFPLSVQRYREVCAQWRGADDDTPPDDEWRMADGISWTAPSLSDVRDQLTDPVLREEVDAWLAVADGG</sequence>
<organism evidence="1 2">
    <name type="scientific">Saccharothrix longispora</name>
    <dbReference type="NCBI Taxonomy" id="33920"/>
    <lineage>
        <taxon>Bacteria</taxon>
        <taxon>Bacillati</taxon>
        <taxon>Actinomycetota</taxon>
        <taxon>Actinomycetes</taxon>
        <taxon>Pseudonocardiales</taxon>
        <taxon>Pseudonocardiaceae</taxon>
        <taxon>Saccharothrix</taxon>
    </lineage>
</organism>
<accession>A0ABU1PM92</accession>
<comment type="caution">
    <text evidence="1">The sequence shown here is derived from an EMBL/GenBank/DDBJ whole genome shotgun (WGS) entry which is preliminary data.</text>
</comment>
<evidence type="ECO:0000313" key="2">
    <source>
        <dbReference type="Proteomes" id="UP001268819"/>
    </source>
</evidence>
<reference evidence="1 2" key="1">
    <citation type="submission" date="2023-07" db="EMBL/GenBank/DDBJ databases">
        <title>Sequencing the genomes of 1000 actinobacteria strains.</title>
        <authorList>
            <person name="Klenk H.-P."/>
        </authorList>
    </citation>
    <scope>NUCLEOTIDE SEQUENCE [LARGE SCALE GENOMIC DNA]</scope>
    <source>
        <strain evidence="1 2">DSM 43749</strain>
    </source>
</reference>
<gene>
    <name evidence="1" type="ORF">J2S66_000159</name>
</gene>
<protein>
    <submittedName>
        <fullName evidence="1">Uncharacterized protein</fullName>
    </submittedName>
</protein>
<name>A0ABU1PM92_9PSEU</name>
<proteinExistence type="predicted"/>
<evidence type="ECO:0000313" key="1">
    <source>
        <dbReference type="EMBL" id="MDR6591775.1"/>
    </source>
</evidence>
<dbReference type="EMBL" id="JAVDSG010000001">
    <property type="protein sequence ID" value="MDR6591775.1"/>
    <property type="molecule type" value="Genomic_DNA"/>
</dbReference>
<dbReference type="Proteomes" id="UP001268819">
    <property type="component" value="Unassembled WGS sequence"/>
</dbReference>